<dbReference type="GO" id="GO:0005829">
    <property type="term" value="C:cytosol"/>
    <property type="evidence" value="ECO:0007669"/>
    <property type="project" value="TreeGrafter"/>
</dbReference>
<dbReference type="CDD" id="cd08187">
    <property type="entry name" value="BDH"/>
    <property type="match status" value="1"/>
</dbReference>
<keyword evidence="2" id="KW-0560">Oxidoreductase</keyword>
<evidence type="ECO:0000259" key="3">
    <source>
        <dbReference type="Pfam" id="PF00465"/>
    </source>
</evidence>
<dbReference type="GO" id="GO:0046872">
    <property type="term" value="F:metal ion binding"/>
    <property type="evidence" value="ECO:0007669"/>
    <property type="project" value="InterPro"/>
</dbReference>
<dbReference type="Pfam" id="PF00465">
    <property type="entry name" value="Fe-ADH"/>
    <property type="match status" value="1"/>
</dbReference>
<keyword evidence="6" id="KW-1185">Reference proteome</keyword>
<dbReference type="Gene3D" id="3.40.50.1970">
    <property type="match status" value="1"/>
</dbReference>
<organism evidence="5 6">
    <name type="scientific">Desulfovibrio subterraneus</name>
    <dbReference type="NCBI Taxonomy" id="2718620"/>
    <lineage>
        <taxon>Bacteria</taxon>
        <taxon>Pseudomonadati</taxon>
        <taxon>Thermodesulfobacteriota</taxon>
        <taxon>Desulfovibrionia</taxon>
        <taxon>Desulfovibrionales</taxon>
        <taxon>Desulfovibrionaceae</taxon>
        <taxon>Desulfovibrio</taxon>
    </lineage>
</organism>
<comment type="caution">
    <text evidence="5">The sequence shown here is derived from an EMBL/GenBank/DDBJ whole genome shotgun (WGS) entry which is preliminary data.</text>
</comment>
<evidence type="ECO:0000259" key="4">
    <source>
        <dbReference type="Pfam" id="PF25137"/>
    </source>
</evidence>
<dbReference type="SUPFAM" id="SSF56796">
    <property type="entry name" value="Dehydroquinate synthase-like"/>
    <property type="match status" value="1"/>
</dbReference>
<evidence type="ECO:0000256" key="2">
    <source>
        <dbReference type="ARBA" id="ARBA00023002"/>
    </source>
</evidence>
<reference evidence="5 6" key="1">
    <citation type="submission" date="2020-05" db="EMBL/GenBank/DDBJ databases">
        <title>Draft genome sequence of Desulfovibrio sp. strain HN2T.</title>
        <authorList>
            <person name="Ueno A."/>
            <person name="Tamazawa S."/>
            <person name="Tamamura S."/>
            <person name="Murakami T."/>
            <person name="Kiyama T."/>
            <person name="Inomata H."/>
            <person name="Amano Y."/>
            <person name="Miyakawa K."/>
            <person name="Tamaki H."/>
            <person name="Naganuma T."/>
            <person name="Kaneko K."/>
        </authorList>
    </citation>
    <scope>NUCLEOTIDE SEQUENCE [LARGE SCALE GENOMIC DNA]</scope>
    <source>
        <strain evidence="5 6">HN2</strain>
    </source>
</reference>
<dbReference type="GO" id="GO:1990002">
    <property type="term" value="F:methylglyoxal reductase (NADPH) (acetol producing) activity"/>
    <property type="evidence" value="ECO:0007669"/>
    <property type="project" value="TreeGrafter"/>
</dbReference>
<evidence type="ECO:0000313" key="6">
    <source>
        <dbReference type="Proteomes" id="UP000503840"/>
    </source>
</evidence>
<dbReference type="Gene3D" id="1.20.1090.10">
    <property type="entry name" value="Dehydroquinate synthase-like - alpha domain"/>
    <property type="match status" value="1"/>
</dbReference>
<dbReference type="Proteomes" id="UP000503840">
    <property type="component" value="Unassembled WGS sequence"/>
</dbReference>
<feature type="domain" description="Fe-containing alcohol dehydrogenase-like C-terminal" evidence="4">
    <location>
        <begin position="188"/>
        <end position="399"/>
    </location>
</feature>
<dbReference type="Pfam" id="PF25137">
    <property type="entry name" value="ADH_Fe_C"/>
    <property type="match status" value="1"/>
</dbReference>
<protein>
    <submittedName>
        <fullName evidence="5">Alcohol dehydrogenase</fullName>
    </submittedName>
</protein>
<feature type="domain" description="Alcohol dehydrogenase iron-type/glycerol dehydrogenase GldA" evidence="3">
    <location>
        <begin position="9"/>
        <end position="177"/>
    </location>
</feature>
<dbReference type="InterPro" id="IPR056798">
    <property type="entry name" value="ADH_Fe_C"/>
</dbReference>
<gene>
    <name evidence="5" type="ORF">DSM101010T_04050</name>
</gene>
<dbReference type="EMBL" id="BLVO01000004">
    <property type="protein sequence ID" value="GFM32040.1"/>
    <property type="molecule type" value="Genomic_DNA"/>
</dbReference>
<evidence type="ECO:0000256" key="1">
    <source>
        <dbReference type="ARBA" id="ARBA00007358"/>
    </source>
</evidence>
<accession>A0A7J0BEA0</accession>
<proteinExistence type="inferred from homology"/>
<dbReference type="InterPro" id="IPR044731">
    <property type="entry name" value="BDH-like"/>
</dbReference>
<dbReference type="PANTHER" id="PTHR43633">
    <property type="entry name" value="ALCOHOL DEHYDROGENASE YQHD"/>
    <property type="match status" value="1"/>
</dbReference>
<dbReference type="GO" id="GO:0008106">
    <property type="term" value="F:alcohol dehydrogenase (NADP+) activity"/>
    <property type="evidence" value="ECO:0007669"/>
    <property type="project" value="TreeGrafter"/>
</dbReference>
<evidence type="ECO:0000313" key="5">
    <source>
        <dbReference type="EMBL" id="GFM32040.1"/>
    </source>
</evidence>
<comment type="similarity">
    <text evidence="1">Belongs to the iron-containing alcohol dehydrogenase family.</text>
</comment>
<dbReference type="GO" id="GO:1990362">
    <property type="term" value="F:butanol dehydrogenase (NAD+) activity"/>
    <property type="evidence" value="ECO:0007669"/>
    <property type="project" value="InterPro"/>
</dbReference>
<dbReference type="RefSeq" id="WP_174403716.1">
    <property type="nucleotide sequence ID" value="NZ_BLVO01000004.1"/>
</dbReference>
<dbReference type="PANTHER" id="PTHR43633:SF1">
    <property type="entry name" value="ALCOHOL DEHYDROGENASE YQHD"/>
    <property type="match status" value="1"/>
</dbReference>
<sequence>MDNFTYCAPTRILFGKGTIPAIAPHISAHGVQRLLLVFGGGSARRNGVYDALTAALRAAGILWDEFWGVKPNPSLEQVNAGIAKARAFGAQGVLAVGGGSVIDCGKAIAAGVHLDDYWTFVETRKPAERALPVFAVLTLSGTSSEMNDKAVITNEAEAKKWSIGGQCLAPKVTAIDPQVQATLPWSLTASSGIDAMTHVMENYFRGRPATAGNGFFREETQLQINEALLRSIVLSLNALQKDSASYDARANLAWAACWGLNGMSVAGLSSGDWTSHALEHALSGLFPHIPHGAGLAVLFPSWMEEVYPFAPDIFARFARNVWAISCNPADPASVLEAAQKGVAATRAAFSGWGAPDNLSHWGVREEHIPVMMQNAYSYRALGRLVPLNEEQVTRIYKRVL</sequence>
<dbReference type="InterPro" id="IPR001670">
    <property type="entry name" value="ADH_Fe/GldA"/>
</dbReference>
<name>A0A7J0BEA0_9BACT</name>
<dbReference type="AlphaFoldDB" id="A0A7J0BEA0"/>
<dbReference type="FunFam" id="3.40.50.1970:FF:000003">
    <property type="entry name" value="Alcohol dehydrogenase, iron-containing"/>
    <property type="match status" value="1"/>
</dbReference>